<dbReference type="AlphaFoldDB" id="A0A1L3FPF9"/>
<proteinExistence type="predicted"/>
<feature type="compositionally biased region" description="Basic and acidic residues" evidence="1">
    <location>
        <begin position="1"/>
        <end position="13"/>
    </location>
</feature>
<evidence type="ECO:0008006" key="6">
    <source>
        <dbReference type="Google" id="ProtNLM"/>
    </source>
</evidence>
<dbReference type="Proteomes" id="UP000181962">
    <property type="component" value="Chromosome"/>
</dbReference>
<dbReference type="GO" id="GO:0003824">
    <property type="term" value="F:catalytic activity"/>
    <property type="evidence" value="ECO:0007669"/>
    <property type="project" value="InterPro"/>
</dbReference>
<dbReference type="Pfam" id="PF06792">
    <property type="entry name" value="UPF0261"/>
    <property type="match status" value="1"/>
</dbReference>
<dbReference type="InterPro" id="IPR044122">
    <property type="entry name" value="UPF0261_N"/>
</dbReference>
<dbReference type="InterPro" id="IPR056778">
    <property type="entry name" value="UPF0261_C"/>
</dbReference>
<evidence type="ECO:0000313" key="5">
    <source>
        <dbReference type="Proteomes" id="UP000181962"/>
    </source>
</evidence>
<dbReference type="PANTHER" id="PTHR31862:SF1">
    <property type="entry name" value="UPF0261 DOMAIN PROTEIN (AFU_ORTHOLOGUE AFUA_1G10120)"/>
    <property type="match status" value="1"/>
</dbReference>
<dbReference type="InterPro" id="IPR015813">
    <property type="entry name" value="Pyrv/PenolPyrv_kinase-like_dom"/>
</dbReference>
<name>A0A1L3FPF9_BRAJP</name>
<dbReference type="PANTHER" id="PTHR31862">
    <property type="entry name" value="UPF0261 DOMAIN PROTEIN (AFU_ORTHOLOGUE AFUA_1G10120)"/>
    <property type="match status" value="1"/>
</dbReference>
<dbReference type="InterPro" id="IPR051353">
    <property type="entry name" value="Tobamovirus_resist_UPF0261"/>
</dbReference>
<dbReference type="CDD" id="cd15488">
    <property type="entry name" value="Tm-1-like"/>
    <property type="match status" value="1"/>
</dbReference>
<evidence type="ECO:0000259" key="3">
    <source>
        <dbReference type="Pfam" id="PF23189"/>
    </source>
</evidence>
<reference evidence="4 5" key="1">
    <citation type="submission" date="2016-11" db="EMBL/GenBank/DDBJ databases">
        <title>Complete Genome Sequence of Bradyrhizobium sp. strain J5, an isolated from soybean nodule in Hokkaido.</title>
        <authorList>
            <person name="Kanehara K."/>
        </authorList>
    </citation>
    <scope>NUCLEOTIDE SEQUENCE [LARGE SCALE GENOMIC DNA]</scope>
    <source>
        <strain evidence="4 5">J5</strain>
    </source>
</reference>
<accession>A0A1L3FPF9</accession>
<dbReference type="Gene3D" id="3.40.50.12020">
    <property type="entry name" value="Uncharacterised protein family UPF0261, NN domain"/>
    <property type="match status" value="1"/>
</dbReference>
<gene>
    <name evidence="4" type="ORF">BKD09_42925</name>
</gene>
<feature type="domain" description="UPF0261" evidence="3">
    <location>
        <begin position="191"/>
        <end position="363"/>
    </location>
</feature>
<evidence type="ECO:0000259" key="2">
    <source>
        <dbReference type="Pfam" id="PF06792"/>
    </source>
</evidence>
<dbReference type="SUPFAM" id="SSF51621">
    <property type="entry name" value="Phosphoenolpyruvate/pyruvate domain"/>
    <property type="match status" value="1"/>
</dbReference>
<feature type="domain" description="UPF0261" evidence="2">
    <location>
        <begin position="29"/>
        <end position="180"/>
    </location>
</feature>
<evidence type="ECO:0000313" key="4">
    <source>
        <dbReference type="EMBL" id="APG15082.1"/>
    </source>
</evidence>
<evidence type="ECO:0000256" key="1">
    <source>
        <dbReference type="SAM" id="MobiDB-lite"/>
    </source>
</evidence>
<protein>
    <recommendedName>
        <fullName evidence="6">TIM-barrel domain-containing protein</fullName>
    </recommendedName>
</protein>
<sequence>MSHHCTDDQRSARDGNLSELATGSATTDAVAIVATLDTKGREASYLADIIEACGRKTILIDVGTGRDGGDKPADAKTPTELLKQIAERTRSKVGDLLGAGTISAIVGVAGGRASAVFGEVVSELPYGFPKFLVSSARPALLAELATHSDIILYPTLVDLFGINVFTSRVLKNAGRAIAATHYAPVKLGRDKKIVAITAFGVTTPAANQCVARLADAGVDAIVFPANGAGGHKMEQLIAAGEFDAVIDLTITELGDEIVGGTASAGPDRLKAASRQQIPQVIAPGAIDMVNFGLPSSVPDQFRGRQFYAHTPYTTLMRTTASENASIGRLTAERLSRAKGPTMVLWPAKGVSDYVVGGIEAWDPLRLDLDALLDKFWAAGFSGVINYPTISTMGDNWRDRRGRVGLGFEREVELIALARKKNIFSLAYVASPQDAKAMASAGADCIVPHVGATRGGLVGHEEGQSVKEAIRRINEINAAARSIRSDVLSLCHGGAIAEPEDTIEVYRTTECVGFVGASSIERIPIERAVKTAAAEFKAVPLPQTH</sequence>
<organism evidence="4 5">
    <name type="scientific">Bradyrhizobium japonicum</name>
    <dbReference type="NCBI Taxonomy" id="375"/>
    <lineage>
        <taxon>Bacteria</taxon>
        <taxon>Pseudomonadati</taxon>
        <taxon>Pseudomonadota</taxon>
        <taxon>Alphaproteobacteria</taxon>
        <taxon>Hyphomicrobiales</taxon>
        <taxon>Nitrobacteraceae</taxon>
        <taxon>Bradyrhizobium</taxon>
    </lineage>
</organism>
<dbReference type="EMBL" id="CP017637">
    <property type="protein sequence ID" value="APG15082.1"/>
    <property type="molecule type" value="Genomic_DNA"/>
</dbReference>
<feature type="region of interest" description="Disordered" evidence="1">
    <location>
        <begin position="1"/>
        <end position="20"/>
    </location>
</feature>
<dbReference type="Gene3D" id="3.40.50.12030">
    <property type="entry name" value="Uncharacterised protein family UPF0261, NC domain"/>
    <property type="match status" value="1"/>
</dbReference>
<dbReference type="Pfam" id="PF23189">
    <property type="entry name" value="UPF0261_C"/>
    <property type="match status" value="1"/>
</dbReference>